<organism evidence="7 8">
    <name type="scientific">Gemmata obscuriglobus</name>
    <dbReference type="NCBI Taxonomy" id="114"/>
    <lineage>
        <taxon>Bacteria</taxon>
        <taxon>Pseudomonadati</taxon>
        <taxon>Planctomycetota</taxon>
        <taxon>Planctomycetia</taxon>
        <taxon>Gemmatales</taxon>
        <taxon>Gemmataceae</taxon>
        <taxon>Gemmata</taxon>
    </lineage>
</organism>
<dbReference type="GO" id="GO:0006352">
    <property type="term" value="P:DNA-templated transcription initiation"/>
    <property type="evidence" value="ECO:0007669"/>
    <property type="project" value="InterPro"/>
</dbReference>
<evidence type="ECO:0000256" key="5">
    <source>
        <dbReference type="ARBA" id="ARBA00023163"/>
    </source>
</evidence>
<dbReference type="NCBIfam" id="TIGR02937">
    <property type="entry name" value="sigma70-ECF"/>
    <property type="match status" value="1"/>
</dbReference>
<dbReference type="InterPro" id="IPR013325">
    <property type="entry name" value="RNA_pol_sigma_r2"/>
</dbReference>
<accession>A0A2Z3H5M0</accession>
<dbReference type="OrthoDB" id="9780321at2"/>
<dbReference type="Pfam" id="PF04542">
    <property type="entry name" value="Sigma70_r2"/>
    <property type="match status" value="1"/>
</dbReference>
<keyword evidence="4" id="KW-0238">DNA-binding</keyword>
<gene>
    <name evidence="7" type="ORF">C1280_04385</name>
</gene>
<keyword evidence="2" id="KW-0805">Transcription regulation</keyword>
<evidence type="ECO:0000313" key="8">
    <source>
        <dbReference type="Proteomes" id="UP000245802"/>
    </source>
</evidence>
<feature type="domain" description="RNA polymerase sigma-70" evidence="6">
    <location>
        <begin position="226"/>
        <end position="252"/>
    </location>
</feature>
<evidence type="ECO:0000256" key="3">
    <source>
        <dbReference type="ARBA" id="ARBA00023082"/>
    </source>
</evidence>
<evidence type="ECO:0000259" key="6">
    <source>
        <dbReference type="PROSITE" id="PS00716"/>
    </source>
</evidence>
<dbReference type="InterPro" id="IPR036388">
    <property type="entry name" value="WH-like_DNA-bd_sf"/>
</dbReference>
<dbReference type="InterPro" id="IPR007627">
    <property type="entry name" value="RNA_pol_sigma70_r2"/>
</dbReference>
<dbReference type="SUPFAM" id="SSF88659">
    <property type="entry name" value="Sigma3 and sigma4 domains of RNA polymerase sigma factors"/>
    <property type="match status" value="2"/>
</dbReference>
<sequence>MSAYLREIDRTPLLSATEERELGGRILDGDPAARDRMVRANLRLVVNLARGYTGRGLSLDDLVAEGNMGLLRAVEGFDPGMSTRFSTYASFWIKQSIQRAIVNTARTIRVPTYMAALVARWRRATAALGDELGRAPAPEEVAGHLGLSRRKLAMVQLALKVAGAGTQADDAEGGLEGLIPDTRDSGSDADAAEQLKLVFEQLDRLNPRDADVLRLRFGLSGEEPKTLKEVGEALGLTKERVRQIESAALSALATGLVDRV</sequence>
<evidence type="ECO:0000256" key="2">
    <source>
        <dbReference type="ARBA" id="ARBA00023015"/>
    </source>
</evidence>
<name>A0A2Z3H5M0_9BACT</name>
<dbReference type="AlphaFoldDB" id="A0A2Z3H5M0"/>
<dbReference type="InterPro" id="IPR007630">
    <property type="entry name" value="RNA_pol_sigma70_r4"/>
</dbReference>
<dbReference type="Pfam" id="PF00140">
    <property type="entry name" value="Sigma70_r1_2"/>
    <property type="match status" value="1"/>
</dbReference>
<dbReference type="KEGG" id="gog:C1280_04385"/>
<evidence type="ECO:0000256" key="4">
    <source>
        <dbReference type="ARBA" id="ARBA00023125"/>
    </source>
</evidence>
<protein>
    <submittedName>
        <fullName evidence="7">RNA polymerase subunit sigma</fullName>
    </submittedName>
</protein>
<dbReference type="Pfam" id="PF04539">
    <property type="entry name" value="Sigma70_r3"/>
    <property type="match status" value="1"/>
</dbReference>
<dbReference type="PANTHER" id="PTHR30603">
    <property type="entry name" value="RNA POLYMERASE SIGMA FACTOR RPO"/>
    <property type="match status" value="1"/>
</dbReference>
<keyword evidence="5" id="KW-0804">Transcription</keyword>
<dbReference type="Gene3D" id="1.10.10.10">
    <property type="entry name" value="Winged helix-like DNA-binding domain superfamily/Winged helix DNA-binding domain"/>
    <property type="match status" value="2"/>
</dbReference>
<dbReference type="EMBL" id="CP025958">
    <property type="protein sequence ID" value="AWM42129.1"/>
    <property type="molecule type" value="Genomic_DNA"/>
</dbReference>
<dbReference type="InterPro" id="IPR013324">
    <property type="entry name" value="RNA_pol_sigma_r3/r4-like"/>
</dbReference>
<proteinExistence type="inferred from homology"/>
<evidence type="ECO:0000313" key="7">
    <source>
        <dbReference type="EMBL" id="AWM42129.1"/>
    </source>
</evidence>
<dbReference type="InterPro" id="IPR007624">
    <property type="entry name" value="RNA_pol_sigma70_r3"/>
</dbReference>
<dbReference type="GO" id="GO:0003677">
    <property type="term" value="F:DNA binding"/>
    <property type="evidence" value="ECO:0007669"/>
    <property type="project" value="UniProtKB-KW"/>
</dbReference>
<dbReference type="InterPro" id="IPR050239">
    <property type="entry name" value="Sigma-70_RNA_pol_init_factors"/>
</dbReference>
<dbReference type="InterPro" id="IPR009042">
    <property type="entry name" value="RNA_pol_sigma70_r1_2"/>
</dbReference>
<reference evidence="7 8" key="1">
    <citation type="submission" date="2018-01" db="EMBL/GenBank/DDBJ databases">
        <title>G. obscuriglobus.</title>
        <authorList>
            <person name="Franke J."/>
            <person name="Blomberg W."/>
            <person name="Selmecki A."/>
        </authorList>
    </citation>
    <scope>NUCLEOTIDE SEQUENCE [LARGE SCALE GENOMIC DNA]</scope>
    <source>
        <strain evidence="7 8">DSM 5831</strain>
    </source>
</reference>
<dbReference type="InterPro" id="IPR000943">
    <property type="entry name" value="RNA_pol_sigma70"/>
</dbReference>
<dbReference type="Gene3D" id="1.10.601.10">
    <property type="entry name" value="RNA Polymerase Primary Sigma Factor"/>
    <property type="match status" value="1"/>
</dbReference>
<dbReference type="PROSITE" id="PS00716">
    <property type="entry name" value="SIGMA70_2"/>
    <property type="match status" value="1"/>
</dbReference>
<dbReference type="Pfam" id="PF04545">
    <property type="entry name" value="Sigma70_r4"/>
    <property type="match status" value="1"/>
</dbReference>
<comment type="similarity">
    <text evidence="1">Belongs to the sigma-70 factor family.</text>
</comment>
<keyword evidence="8" id="KW-1185">Reference proteome</keyword>
<keyword evidence="3" id="KW-0731">Sigma factor</keyword>
<evidence type="ECO:0000256" key="1">
    <source>
        <dbReference type="ARBA" id="ARBA00007788"/>
    </source>
</evidence>
<dbReference type="PANTHER" id="PTHR30603:SF60">
    <property type="entry name" value="RNA POLYMERASE SIGMA FACTOR RPOD"/>
    <property type="match status" value="1"/>
</dbReference>
<dbReference type="GO" id="GO:0016987">
    <property type="term" value="F:sigma factor activity"/>
    <property type="evidence" value="ECO:0007669"/>
    <property type="project" value="UniProtKB-KW"/>
</dbReference>
<dbReference type="SUPFAM" id="SSF88946">
    <property type="entry name" value="Sigma2 domain of RNA polymerase sigma factors"/>
    <property type="match status" value="1"/>
</dbReference>
<dbReference type="Proteomes" id="UP000245802">
    <property type="component" value="Chromosome"/>
</dbReference>
<dbReference type="PRINTS" id="PR00046">
    <property type="entry name" value="SIGMA70FCT"/>
</dbReference>
<dbReference type="CDD" id="cd06171">
    <property type="entry name" value="Sigma70_r4"/>
    <property type="match status" value="1"/>
</dbReference>
<dbReference type="InterPro" id="IPR014284">
    <property type="entry name" value="RNA_pol_sigma-70_dom"/>
</dbReference>